<feature type="transmembrane region" description="Helical" evidence="15">
    <location>
        <begin position="319"/>
        <end position="340"/>
    </location>
</feature>
<dbReference type="AlphaFoldDB" id="A0A2P8R0E7"/>
<comment type="caution">
    <text evidence="18">The sequence shown here is derived from an EMBL/GenBank/DDBJ whole genome shotgun (WGS) entry which is preliminary data.</text>
</comment>
<dbReference type="CDD" id="cd17546">
    <property type="entry name" value="REC_hyHK_CKI1_RcsC-like"/>
    <property type="match status" value="1"/>
</dbReference>
<dbReference type="InterPro" id="IPR013587">
    <property type="entry name" value="Nitrate/nitrite_sensing"/>
</dbReference>
<keyword evidence="10" id="KW-0067">ATP-binding</keyword>
<dbReference type="Gene3D" id="3.30.565.10">
    <property type="entry name" value="Histidine kinase-like ATPase, C-terminal domain"/>
    <property type="match status" value="1"/>
</dbReference>
<evidence type="ECO:0000256" key="4">
    <source>
        <dbReference type="ARBA" id="ARBA00022475"/>
    </source>
</evidence>
<dbReference type="Pfam" id="PF00072">
    <property type="entry name" value="Response_reg"/>
    <property type="match status" value="1"/>
</dbReference>
<evidence type="ECO:0000256" key="13">
    <source>
        <dbReference type="ARBA" id="ARBA00023136"/>
    </source>
</evidence>
<dbReference type="CDD" id="cd16922">
    <property type="entry name" value="HATPase_EvgS-ArcB-TorS-like"/>
    <property type="match status" value="1"/>
</dbReference>
<evidence type="ECO:0000313" key="19">
    <source>
        <dbReference type="Proteomes" id="UP000240535"/>
    </source>
</evidence>
<dbReference type="PROSITE" id="PS50110">
    <property type="entry name" value="RESPONSE_REGULATORY"/>
    <property type="match status" value="1"/>
</dbReference>
<evidence type="ECO:0000256" key="3">
    <source>
        <dbReference type="ARBA" id="ARBA00012438"/>
    </source>
</evidence>
<accession>A0A2P8R0E7</accession>
<dbReference type="SUPFAM" id="SSF55874">
    <property type="entry name" value="ATPase domain of HSP90 chaperone/DNA topoisomerase II/histidine kinase"/>
    <property type="match status" value="1"/>
</dbReference>
<keyword evidence="11 15" id="KW-1133">Transmembrane helix</keyword>
<dbReference type="SMART" id="SM00387">
    <property type="entry name" value="HATPase_c"/>
    <property type="match status" value="1"/>
</dbReference>
<keyword evidence="7 15" id="KW-0812">Transmembrane</keyword>
<evidence type="ECO:0000256" key="7">
    <source>
        <dbReference type="ARBA" id="ARBA00022692"/>
    </source>
</evidence>
<dbReference type="RefSeq" id="WP_106871411.1">
    <property type="nucleotide sequence ID" value="NZ_CP053841.1"/>
</dbReference>
<protein>
    <recommendedName>
        <fullName evidence="3">histidine kinase</fullName>
        <ecNumber evidence="3">2.7.13.3</ecNumber>
    </recommendedName>
</protein>
<evidence type="ECO:0000256" key="9">
    <source>
        <dbReference type="ARBA" id="ARBA00022777"/>
    </source>
</evidence>
<evidence type="ECO:0000259" key="17">
    <source>
        <dbReference type="PROSITE" id="PS50110"/>
    </source>
</evidence>
<keyword evidence="19" id="KW-1185">Reference proteome</keyword>
<dbReference type="FunFam" id="1.10.287.130:FF:000003">
    <property type="entry name" value="Histidine kinase"/>
    <property type="match status" value="1"/>
</dbReference>
<feature type="transmembrane region" description="Helical" evidence="15">
    <location>
        <begin position="12"/>
        <end position="32"/>
    </location>
</feature>
<evidence type="ECO:0000256" key="8">
    <source>
        <dbReference type="ARBA" id="ARBA00022741"/>
    </source>
</evidence>
<dbReference type="Gene3D" id="1.10.287.130">
    <property type="match status" value="1"/>
</dbReference>
<feature type="modified residue" description="4-aspartylphosphate" evidence="14">
    <location>
        <position position="1021"/>
    </location>
</feature>
<dbReference type="PANTHER" id="PTHR45339:SF1">
    <property type="entry name" value="HYBRID SIGNAL TRANSDUCTION HISTIDINE KINASE J"/>
    <property type="match status" value="1"/>
</dbReference>
<dbReference type="SUPFAM" id="SSF47384">
    <property type="entry name" value="Homodimeric domain of signal transducing histidine kinase"/>
    <property type="match status" value="1"/>
</dbReference>
<evidence type="ECO:0000256" key="14">
    <source>
        <dbReference type="PROSITE-ProRule" id="PRU00169"/>
    </source>
</evidence>
<comment type="catalytic activity">
    <reaction evidence="1">
        <text>ATP + protein L-histidine = ADP + protein N-phospho-L-histidine.</text>
        <dbReference type="EC" id="2.7.13.3"/>
    </reaction>
</comment>
<dbReference type="GO" id="GO:0005524">
    <property type="term" value="F:ATP binding"/>
    <property type="evidence" value="ECO:0007669"/>
    <property type="project" value="UniProtKB-KW"/>
</dbReference>
<dbReference type="Pfam" id="PF00512">
    <property type="entry name" value="HisKA"/>
    <property type="match status" value="1"/>
</dbReference>
<dbReference type="GO" id="GO:0005886">
    <property type="term" value="C:plasma membrane"/>
    <property type="evidence" value="ECO:0007669"/>
    <property type="project" value="UniProtKB-SubCell"/>
</dbReference>
<evidence type="ECO:0000256" key="10">
    <source>
        <dbReference type="ARBA" id="ARBA00022840"/>
    </source>
</evidence>
<evidence type="ECO:0000256" key="11">
    <source>
        <dbReference type="ARBA" id="ARBA00022989"/>
    </source>
</evidence>
<dbReference type="PROSITE" id="PS50109">
    <property type="entry name" value="HIS_KIN"/>
    <property type="match status" value="1"/>
</dbReference>
<name>A0A2P8R0E7_9BACT</name>
<feature type="domain" description="Response regulatory" evidence="17">
    <location>
        <begin position="972"/>
        <end position="1091"/>
    </location>
</feature>
<reference evidence="19" key="1">
    <citation type="submission" date="2017-10" db="EMBL/GenBank/DDBJ databases">
        <title>Campylobacter species from seals.</title>
        <authorList>
            <person name="Gilbert M.J."/>
            <person name="Zomer A.L."/>
            <person name="Timmerman A.J."/>
            <person name="Duim B."/>
            <person name="Wagenaar J.A."/>
        </authorList>
    </citation>
    <scope>NUCLEOTIDE SEQUENCE [LARGE SCALE GENOMIC DNA]</scope>
    <source>
        <strain evidence="19">17S00004-5</strain>
    </source>
</reference>
<dbReference type="InterPro" id="IPR036097">
    <property type="entry name" value="HisK_dim/P_sf"/>
</dbReference>
<feature type="domain" description="Histidine kinase" evidence="16">
    <location>
        <begin position="409"/>
        <end position="632"/>
    </location>
</feature>
<keyword evidence="4" id="KW-1003">Cell membrane</keyword>
<dbReference type="InterPro" id="IPR011006">
    <property type="entry name" value="CheY-like_superfamily"/>
</dbReference>
<dbReference type="OrthoDB" id="5468627at2"/>
<keyword evidence="12" id="KW-0902">Two-component regulatory system</keyword>
<dbReference type="PRINTS" id="PR00344">
    <property type="entry name" value="BCTRLSENSOR"/>
</dbReference>
<dbReference type="Pfam" id="PF08376">
    <property type="entry name" value="NIT"/>
    <property type="match status" value="1"/>
</dbReference>
<dbReference type="InterPro" id="IPR004358">
    <property type="entry name" value="Sig_transdc_His_kin-like_C"/>
</dbReference>
<evidence type="ECO:0000256" key="2">
    <source>
        <dbReference type="ARBA" id="ARBA00004651"/>
    </source>
</evidence>
<evidence type="ECO:0000313" key="18">
    <source>
        <dbReference type="EMBL" id="PSM51968.1"/>
    </source>
</evidence>
<dbReference type="FunFam" id="3.30.565.10:FF:000010">
    <property type="entry name" value="Sensor histidine kinase RcsC"/>
    <property type="match status" value="1"/>
</dbReference>
<dbReference type="InterPro" id="IPR005467">
    <property type="entry name" value="His_kinase_dom"/>
</dbReference>
<evidence type="ECO:0000256" key="6">
    <source>
        <dbReference type="ARBA" id="ARBA00022679"/>
    </source>
</evidence>
<gene>
    <name evidence="18" type="ORF">CQ405_05235</name>
</gene>
<dbReference type="InterPro" id="IPR001789">
    <property type="entry name" value="Sig_transdc_resp-reg_receiver"/>
</dbReference>
<keyword evidence="9 18" id="KW-0418">Kinase</keyword>
<dbReference type="EMBL" id="PDHH01000004">
    <property type="protein sequence ID" value="PSM51968.1"/>
    <property type="molecule type" value="Genomic_DNA"/>
</dbReference>
<keyword evidence="13 15" id="KW-0472">Membrane</keyword>
<evidence type="ECO:0000259" key="16">
    <source>
        <dbReference type="PROSITE" id="PS50109"/>
    </source>
</evidence>
<dbReference type="Proteomes" id="UP000240535">
    <property type="component" value="Unassembled WGS sequence"/>
</dbReference>
<dbReference type="SUPFAM" id="SSF52172">
    <property type="entry name" value="CheY-like"/>
    <property type="match status" value="1"/>
</dbReference>
<comment type="subcellular location">
    <subcellularLocation>
        <location evidence="2">Cell membrane</location>
        <topology evidence="2">Multi-pass membrane protein</topology>
    </subcellularLocation>
</comment>
<dbReference type="Gene3D" id="3.40.50.2300">
    <property type="match status" value="1"/>
</dbReference>
<proteinExistence type="predicted"/>
<organism evidence="18 19">
    <name type="scientific">Campylobacter blaseri</name>
    <dbReference type="NCBI Taxonomy" id="2042961"/>
    <lineage>
        <taxon>Bacteria</taxon>
        <taxon>Pseudomonadati</taxon>
        <taxon>Campylobacterota</taxon>
        <taxon>Epsilonproteobacteria</taxon>
        <taxon>Campylobacterales</taxon>
        <taxon>Campylobacteraceae</taxon>
        <taxon>Campylobacter</taxon>
    </lineage>
</organism>
<evidence type="ECO:0000256" key="15">
    <source>
        <dbReference type="SAM" id="Phobius"/>
    </source>
</evidence>
<dbReference type="InterPro" id="IPR003594">
    <property type="entry name" value="HATPase_dom"/>
</dbReference>
<dbReference type="InterPro" id="IPR036890">
    <property type="entry name" value="HATPase_C_sf"/>
</dbReference>
<keyword evidence="5 14" id="KW-0597">Phosphoprotein</keyword>
<keyword evidence="6" id="KW-0808">Transferase</keyword>
<evidence type="ECO:0000256" key="1">
    <source>
        <dbReference type="ARBA" id="ARBA00000085"/>
    </source>
</evidence>
<dbReference type="PANTHER" id="PTHR45339">
    <property type="entry name" value="HYBRID SIGNAL TRANSDUCTION HISTIDINE KINASE J"/>
    <property type="match status" value="1"/>
</dbReference>
<dbReference type="EC" id="2.7.13.3" evidence="3"/>
<keyword evidence="8" id="KW-0547">Nucleotide-binding</keyword>
<evidence type="ECO:0000256" key="12">
    <source>
        <dbReference type="ARBA" id="ARBA00023012"/>
    </source>
</evidence>
<dbReference type="Pfam" id="PF02518">
    <property type="entry name" value="HATPase_c"/>
    <property type="match status" value="1"/>
</dbReference>
<sequence length="1264" mass="142753">MKLNTTSILKMAMGIPLAIILAIVGYYLYFSYENYKSAANLRYTMKNINNARAVTDQIGQERGISAIYSASAGRFNVGEILNIQRQKTDKVIREFNNYVNNANDQKKDIILYFVNQDTPEQIQKITDFANQLGNIRKNIDSFETSFQDLFLKYFKELDDTYFEYLKNAQENATTPEIAALISNLVLTYQTAITSAFERDYVLSILSKGENLNFETLNTWRKIASQSNIISYNTLPKSDVKEDIEKFLSSPASQNTISNANYLSVQLQQEALTGDYSVAAMEWFAAASDKVKLIQQIAEKIDGELNAKEKAYQEGIKTQLFISIGVAIAALILLFMAIIVIRRFQRNIEELDGVLGNIGHISNQDIHIDLRTSEGLTRAYSVIEDAVDAIAREKQAAEEANKAKSIFLANMSHEIRTPLNGILGFTELLSNTELDEEQRDYVETVEKSSENLLTIINNILDVSKIESNKIEIEDILFDPISDFESAIEVYAAKSSEKNIDLLSYIDPSLVNHLYGDVPKIKEILINLMSNAVKFTPTNGTILVEISRLQSDIEGEAKISFSVKDNGIGISPDRLENIFSAFSQADSTITRRYGGTGLGLTICSKYVSMMGGILEVESEEGKGSRFYFTLTFKETEKSDGRERYKDVRGTRFAILTDSAHHAYNTIAKEYIKYMKGSVEIFENASDIDEDNFDVLLIRLKDYAMLNRKLSIPIAISAKPKELQVLNIQDDNIYTISEPMNTSKIVKFMERLVKSGKITKSGPLNLDINIKQNLTQQHGSISIDDQNISIKAKEETIEKTDVGSERKTQSDVAQNLRDILRSKINESSAKQADIPTIEDVPKATIDSNLTQNDLENIKPSDDTEDDIALSFNFNEETEAQTKKIESTEKEDEGIKLDITLDQKIPDEKPEELEVFSSTNQTLETDTFVKDDNIEYVEVEEEVTVYVDEEVEVEEVVEVPKEQTSKAGDSRQYNADALVAEDNEINQKLIKHTLSSFGLNLKIVGNGKLALEQRQQRDFDIIFMDIAMPVMDGVEATKQIKAYEKEQGLNHIPIVAVTANALEGDRERFLAEGLDEYCTKPIKKDVLANMLEMFIPHKKVGANEQVTEKKIIKKKVIKKVPKKVIKKVLKPVKKEIASNRHSESFEELEKKSESTSKDILLCKKTKLENQIFYAVLKQFSNKIDTANNMEDLLKLLKTNSYKVVMVDHKIVDHNLNEFEKLTSQDNIKTVLFANPEDESVHLLEDSFTEVVNSKIKKSGLENLAKKYI</sequence>
<dbReference type="SMART" id="SM00448">
    <property type="entry name" value="REC"/>
    <property type="match status" value="1"/>
</dbReference>
<dbReference type="CDD" id="cd00082">
    <property type="entry name" value="HisKA"/>
    <property type="match status" value="1"/>
</dbReference>
<dbReference type="SMART" id="SM00388">
    <property type="entry name" value="HisKA"/>
    <property type="match status" value="1"/>
</dbReference>
<evidence type="ECO:0000256" key="5">
    <source>
        <dbReference type="ARBA" id="ARBA00022553"/>
    </source>
</evidence>
<dbReference type="GO" id="GO:0000155">
    <property type="term" value="F:phosphorelay sensor kinase activity"/>
    <property type="evidence" value="ECO:0007669"/>
    <property type="project" value="InterPro"/>
</dbReference>
<dbReference type="InterPro" id="IPR003661">
    <property type="entry name" value="HisK_dim/P_dom"/>
</dbReference>